<evidence type="ECO:0000256" key="4">
    <source>
        <dbReference type="ARBA" id="ARBA00022777"/>
    </source>
</evidence>
<proteinExistence type="predicted"/>
<dbReference type="PANTHER" id="PTHR24421">
    <property type="entry name" value="NITRATE/NITRITE SENSOR PROTEIN NARX-RELATED"/>
    <property type="match status" value="1"/>
</dbReference>
<reference evidence="7" key="1">
    <citation type="journal article" date="2019" name="Int. J. Syst. Evol. Microbiol.">
        <title>The Global Catalogue of Microorganisms (GCM) 10K type strain sequencing project: providing services to taxonomists for standard genome sequencing and annotation.</title>
        <authorList>
            <consortium name="The Broad Institute Genomics Platform"/>
            <consortium name="The Broad Institute Genome Sequencing Center for Infectious Disease"/>
            <person name="Wu L."/>
            <person name="Ma J."/>
        </authorList>
    </citation>
    <scope>NUCLEOTIDE SEQUENCE [LARGE SCALE GENOMIC DNA]</scope>
    <source>
        <strain evidence="7">JCM 16673</strain>
    </source>
</reference>
<keyword evidence="3" id="KW-0808">Transferase</keyword>
<keyword evidence="5" id="KW-0902">Two-component regulatory system</keyword>
<keyword evidence="4" id="KW-0418">Kinase</keyword>
<comment type="catalytic activity">
    <reaction evidence="1">
        <text>ATP + protein L-histidine = ADP + protein N-phospho-L-histidine.</text>
        <dbReference type="EC" id="2.7.13.3"/>
    </reaction>
</comment>
<dbReference type="InterPro" id="IPR050482">
    <property type="entry name" value="Sensor_HK_TwoCompSys"/>
</dbReference>
<comment type="caution">
    <text evidence="6">The sequence shown here is derived from an EMBL/GenBank/DDBJ whole genome shotgun (WGS) entry which is preliminary data.</text>
</comment>
<sequence>MCIRSEATGRHANGSTFLLEASISSVIIRGELFFPIVLRVQKDIAITALDLHYVDKKFRTRAVASQQACEVEKRRFSEVLYGDLGQSLSVLKLDMDWLQHEVISEQATAQHYVAQMQTTLDILIARTKSIASTLRPPLLDDFGLIAALQWITSDFPKKTGILCKLTTHCPAMAASGTIESAVFRLVQESLLNIERHAFASEVSIFLWQDDSTLDVLIQDDGIGLTGGSRSKPGCYGLIGMQERIYTLNGSISINNIEAKGLAIHASIPLVPH</sequence>
<evidence type="ECO:0000256" key="5">
    <source>
        <dbReference type="ARBA" id="ARBA00023012"/>
    </source>
</evidence>
<accession>A0ABP7U0X6</accession>
<dbReference type="Gene3D" id="3.30.565.10">
    <property type="entry name" value="Histidine kinase-like ATPase, C-terminal domain"/>
    <property type="match status" value="1"/>
</dbReference>
<evidence type="ECO:0000256" key="1">
    <source>
        <dbReference type="ARBA" id="ARBA00000085"/>
    </source>
</evidence>
<organism evidence="6 7">
    <name type="scientific">Actimicrobium antarcticum</name>
    <dbReference type="NCBI Taxonomy" id="1051899"/>
    <lineage>
        <taxon>Bacteria</taxon>
        <taxon>Pseudomonadati</taxon>
        <taxon>Pseudomonadota</taxon>
        <taxon>Betaproteobacteria</taxon>
        <taxon>Burkholderiales</taxon>
        <taxon>Oxalobacteraceae</taxon>
        <taxon>Actimicrobium</taxon>
    </lineage>
</organism>
<name>A0ABP7U0X6_9BURK</name>
<keyword evidence="7" id="KW-1185">Reference proteome</keyword>
<evidence type="ECO:0000313" key="6">
    <source>
        <dbReference type="EMBL" id="GAA4034171.1"/>
    </source>
</evidence>
<dbReference type="CDD" id="cd16917">
    <property type="entry name" value="HATPase_UhpB-NarQ-NarX-like"/>
    <property type="match status" value="1"/>
</dbReference>
<evidence type="ECO:0000313" key="7">
    <source>
        <dbReference type="Proteomes" id="UP001501353"/>
    </source>
</evidence>
<evidence type="ECO:0000256" key="2">
    <source>
        <dbReference type="ARBA" id="ARBA00012438"/>
    </source>
</evidence>
<dbReference type="Proteomes" id="UP001501353">
    <property type="component" value="Unassembled WGS sequence"/>
</dbReference>
<dbReference type="EMBL" id="BAAAZE010000016">
    <property type="protein sequence ID" value="GAA4034171.1"/>
    <property type="molecule type" value="Genomic_DNA"/>
</dbReference>
<dbReference type="EC" id="2.7.13.3" evidence="2"/>
<evidence type="ECO:0000256" key="3">
    <source>
        <dbReference type="ARBA" id="ARBA00022679"/>
    </source>
</evidence>
<dbReference type="PANTHER" id="PTHR24421:SF10">
    <property type="entry name" value="NITRATE_NITRITE SENSOR PROTEIN NARQ"/>
    <property type="match status" value="1"/>
</dbReference>
<dbReference type="SUPFAM" id="SSF55874">
    <property type="entry name" value="ATPase domain of HSP90 chaperone/DNA topoisomerase II/histidine kinase"/>
    <property type="match status" value="1"/>
</dbReference>
<gene>
    <name evidence="6" type="ORF">GCM10022212_36850</name>
</gene>
<dbReference type="InterPro" id="IPR036890">
    <property type="entry name" value="HATPase_C_sf"/>
</dbReference>
<protein>
    <recommendedName>
        <fullName evidence="2">histidine kinase</fullName>
        <ecNumber evidence="2">2.7.13.3</ecNumber>
    </recommendedName>
</protein>